<reference evidence="7" key="2">
    <citation type="journal article" date="2023" name="IMA Fungus">
        <title>Comparative genomic study of the Penicillium genus elucidates a diverse pangenome and 15 lateral gene transfer events.</title>
        <authorList>
            <person name="Petersen C."/>
            <person name="Sorensen T."/>
            <person name="Nielsen M.R."/>
            <person name="Sondergaard T.E."/>
            <person name="Sorensen J.L."/>
            <person name="Fitzpatrick D.A."/>
            <person name="Frisvad J.C."/>
            <person name="Nielsen K.L."/>
        </authorList>
    </citation>
    <scope>NUCLEOTIDE SEQUENCE</scope>
    <source>
        <strain evidence="7">IBT 34128</strain>
    </source>
</reference>
<dbReference type="Gene3D" id="1.20.58.340">
    <property type="entry name" value="Magnesium transport protein CorA, transmembrane region"/>
    <property type="match status" value="1"/>
</dbReference>
<dbReference type="GO" id="GO:0016020">
    <property type="term" value="C:membrane"/>
    <property type="evidence" value="ECO:0007669"/>
    <property type="project" value="UniProtKB-SubCell"/>
</dbReference>
<name>A0A9W9K7T0_9EURO</name>
<sequence>MAHQPAINYWQWIYSGDAEPLPSSEGQAPVRALDQTAFLNEDEFMYFDEPRFMPKVEQYLAVDGQEVLRKTLAEKFCIPEFFFERLGWNANGMFGSAQNPSPSTTEKSFGTYSRFLSKKVKEFQEVHESTSRGPARSVKDPKHGKRSTQRTDMEIPAASPAAARHNLHDRQTFVADYEWNYMGFCTLWRSPHTKSQAESADETVLLLCFDLDTAGRNRLRCILDSANLTGWREDPFWVLQSVLTFVMNRFEEDLWTFRDPVRFIEKTRGNGEVGASADEGDDAFHDLRKRYAQLHELSRHVIHISETMDASTNAMEAIVRDHTRWLSSMPSIASEQVIKALLFRENIISNLNFRAKAFVDRMNNEIKCTSNFLAVAESATSRQILNQTRGEGKVLADTVSALTLLFLPGTFISGFFGMNFFNLEKNDTTKAIEFTTHPKIWIFFVCAIPITTFGFLIYMSGFDVREWIRDTRALGQGLIDRCRPSRDPDEEANAKNI</sequence>
<evidence type="ECO:0000256" key="3">
    <source>
        <dbReference type="ARBA" id="ARBA00022989"/>
    </source>
</evidence>
<protein>
    <recommendedName>
        <fullName evidence="9">Mg2+ transporter protein, CorA-like/Zinc transport protein ZntB</fullName>
    </recommendedName>
</protein>
<keyword evidence="2 6" id="KW-0812">Transmembrane</keyword>
<dbReference type="GeneID" id="81395136"/>
<keyword evidence="8" id="KW-1185">Reference proteome</keyword>
<comment type="caution">
    <text evidence="7">The sequence shown here is derived from an EMBL/GenBank/DDBJ whole genome shotgun (WGS) entry which is preliminary data.</text>
</comment>
<comment type="subcellular location">
    <subcellularLocation>
        <location evidence="1">Membrane</location>
        <topology evidence="1">Multi-pass membrane protein</topology>
    </subcellularLocation>
</comment>
<accession>A0A9W9K7T0</accession>
<dbReference type="EMBL" id="JAPMSZ010000007">
    <property type="protein sequence ID" value="KAJ5096030.1"/>
    <property type="molecule type" value="Genomic_DNA"/>
</dbReference>
<feature type="region of interest" description="Disordered" evidence="5">
    <location>
        <begin position="125"/>
        <end position="163"/>
    </location>
</feature>
<proteinExistence type="predicted"/>
<dbReference type="SUPFAM" id="SSF144083">
    <property type="entry name" value="Magnesium transport protein CorA, transmembrane region"/>
    <property type="match status" value="1"/>
</dbReference>
<evidence type="ECO:0000256" key="5">
    <source>
        <dbReference type="SAM" id="MobiDB-lite"/>
    </source>
</evidence>
<evidence type="ECO:0000313" key="8">
    <source>
        <dbReference type="Proteomes" id="UP001141434"/>
    </source>
</evidence>
<evidence type="ECO:0000256" key="4">
    <source>
        <dbReference type="ARBA" id="ARBA00023136"/>
    </source>
</evidence>
<dbReference type="AlphaFoldDB" id="A0A9W9K7T0"/>
<evidence type="ECO:0000256" key="6">
    <source>
        <dbReference type="SAM" id="Phobius"/>
    </source>
</evidence>
<dbReference type="OrthoDB" id="5207033at2759"/>
<gene>
    <name evidence="7" type="ORF">NUU61_005386</name>
</gene>
<reference evidence="7" key="1">
    <citation type="submission" date="2022-11" db="EMBL/GenBank/DDBJ databases">
        <authorList>
            <person name="Petersen C."/>
        </authorList>
    </citation>
    <scope>NUCLEOTIDE SEQUENCE</scope>
    <source>
        <strain evidence="7">IBT 34128</strain>
    </source>
</reference>
<dbReference type="Proteomes" id="UP001141434">
    <property type="component" value="Unassembled WGS sequence"/>
</dbReference>
<evidence type="ECO:0008006" key="9">
    <source>
        <dbReference type="Google" id="ProtNLM"/>
    </source>
</evidence>
<feature type="transmembrane region" description="Helical" evidence="6">
    <location>
        <begin position="440"/>
        <end position="459"/>
    </location>
</feature>
<dbReference type="RefSeq" id="XP_056511581.1">
    <property type="nucleotide sequence ID" value="XM_056655968.1"/>
</dbReference>
<evidence type="ECO:0000313" key="7">
    <source>
        <dbReference type="EMBL" id="KAJ5096030.1"/>
    </source>
</evidence>
<organism evidence="7 8">
    <name type="scientific">Penicillium alfredii</name>
    <dbReference type="NCBI Taxonomy" id="1506179"/>
    <lineage>
        <taxon>Eukaryota</taxon>
        <taxon>Fungi</taxon>
        <taxon>Dikarya</taxon>
        <taxon>Ascomycota</taxon>
        <taxon>Pezizomycotina</taxon>
        <taxon>Eurotiomycetes</taxon>
        <taxon>Eurotiomycetidae</taxon>
        <taxon>Eurotiales</taxon>
        <taxon>Aspergillaceae</taxon>
        <taxon>Penicillium</taxon>
    </lineage>
</organism>
<dbReference type="InterPro" id="IPR045863">
    <property type="entry name" value="CorA_TM1_TM2"/>
</dbReference>
<keyword evidence="3 6" id="KW-1133">Transmembrane helix</keyword>
<evidence type="ECO:0000256" key="1">
    <source>
        <dbReference type="ARBA" id="ARBA00004141"/>
    </source>
</evidence>
<keyword evidence="4 6" id="KW-0472">Membrane</keyword>
<feature type="transmembrane region" description="Helical" evidence="6">
    <location>
        <begin position="399"/>
        <end position="420"/>
    </location>
</feature>
<evidence type="ECO:0000256" key="2">
    <source>
        <dbReference type="ARBA" id="ARBA00022692"/>
    </source>
</evidence>